<evidence type="ECO:0000259" key="2">
    <source>
        <dbReference type="Pfam" id="PF13521"/>
    </source>
</evidence>
<evidence type="ECO:0000313" key="4">
    <source>
        <dbReference type="Proteomes" id="UP001642540"/>
    </source>
</evidence>
<comment type="caution">
    <text evidence="3">The sequence shown here is derived from an EMBL/GenBank/DDBJ whole genome shotgun (WGS) entry which is preliminary data.</text>
</comment>
<accession>A0ABP1QGD0</accession>
<dbReference type="PANTHER" id="PTHR34932:SF1">
    <property type="entry name" value="TRPL TRANSLOCATION DEFECT PROTEIN 14"/>
    <property type="match status" value="1"/>
</dbReference>
<dbReference type="PANTHER" id="PTHR34932">
    <property type="entry name" value="TRPL TRANSLOCATION DEFECT PROTEIN 14"/>
    <property type="match status" value="1"/>
</dbReference>
<dbReference type="EMBL" id="CAXLJM020000033">
    <property type="protein sequence ID" value="CAL8101150.1"/>
    <property type="molecule type" value="Genomic_DNA"/>
</dbReference>
<proteinExistence type="predicted"/>
<dbReference type="SUPFAM" id="SSF55154">
    <property type="entry name" value="CYTH-like phosphatases"/>
    <property type="match status" value="1"/>
</dbReference>
<protein>
    <recommendedName>
        <fullName evidence="2">NadR/Ttd14 AAA domain-containing protein</fullName>
    </recommendedName>
</protein>
<dbReference type="SUPFAM" id="SSF52540">
    <property type="entry name" value="P-loop containing nucleoside triphosphate hydrolases"/>
    <property type="match status" value="1"/>
</dbReference>
<evidence type="ECO:0000313" key="3">
    <source>
        <dbReference type="EMBL" id="CAL8101150.1"/>
    </source>
</evidence>
<feature type="region of interest" description="Disordered" evidence="1">
    <location>
        <begin position="501"/>
        <end position="566"/>
    </location>
</feature>
<sequence length="566" mass="64702">MCYTFVSHQLVMNCLRRTLMSTNYGVTKRVSSSSTTVFLNKARLRDIQLSSISSGDYRYSNFCTMGSEFTERQKKIYKVVLTGGPCGGKTTGQARLCSFFEKLGWKVLRVPEAATVLLGGGIKFCELSEDQGVRFQEELLRTMIQIENTFFSVAESLDRDVIIVCDRGTMDASAFISTEQWEDILQRNNWNDVELRDSRYNQVIHMVSAANGAEKFYSLEDHSCRSEPIEEAKQLDNRAAHAWVGHPYFDMIDNSTDFEAKLNRMIQSVCIKLGIEVQDRLQTNARKVKFLVQGPLPVDSEFPKDFRDFQVVHNYLRSHDKNVQVRLRKRGYRDHWSYTHTIRQTVHGQSVEKRTTLTARDYALMLSQRDSHHQEITKTRRCFLLNDQYFQMDIYEKCHKRCQGLILLETYSTLSNKELDKRLPSFLTIVKEVTGDPKYSMFNLSLKERWENNQHFSSLSFNPSSTPEDSKTKNCNDRNENFLACWDDKSMQHHITNGCNGVNESVNGTGTDRFHGTGKFKGYEEGQTNGNDVAPKSPTKLTNGTSKTNGTATNGTTKTNGTSNGH</sequence>
<feature type="domain" description="NadR/Ttd14 AAA" evidence="2">
    <location>
        <begin position="78"/>
        <end position="260"/>
    </location>
</feature>
<dbReference type="Pfam" id="PF13521">
    <property type="entry name" value="AAA_28"/>
    <property type="match status" value="1"/>
</dbReference>
<dbReference type="InterPro" id="IPR053227">
    <property type="entry name" value="TRPL-trafficking_regulator"/>
</dbReference>
<feature type="compositionally biased region" description="Polar residues" evidence="1">
    <location>
        <begin position="501"/>
        <end position="510"/>
    </location>
</feature>
<reference evidence="3 4" key="1">
    <citation type="submission" date="2024-08" db="EMBL/GenBank/DDBJ databases">
        <authorList>
            <person name="Cucini C."/>
            <person name="Frati F."/>
        </authorList>
    </citation>
    <scope>NUCLEOTIDE SEQUENCE [LARGE SCALE GENOMIC DNA]</scope>
</reference>
<dbReference type="InterPro" id="IPR027417">
    <property type="entry name" value="P-loop_NTPase"/>
</dbReference>
<dbReference type="Proteomes" id="UP001642540">
    <property type="component" value="Unassembled WGS sequence"/>
</dbReference>
<dbReference type="Gene3D" id="3.40.50.300">
    <property type="entry name" value="P-loop containing nucleotide triphosphate hydrolases"/>
    <property type="match status" value="1"/>
</dbReference>
<feature type="compositionally biased region" description="Low complexity" evidence="1">
    <location>
        <begin position="542"/>
        <end position="566"/>
    </location>
</feature>
<gene>
    <name evidence="3" type="ORF">ODALV1_LOCUS10746</name>
</gene>
<keyword evidence="4" id="KW-1185">Reference proteome</keyword>
<organism evidence="3 4">
    <name type="scientific">Orchesella dallaii</name>
    <dbReference type="NCBI Taxonomy" id="48710"/>
    <lineage>
        <taxon>Eukaryota</taxon>
        <taxon>Metazoa</taxon>
        <taxon>Ecdysozoa</taxon>
        <taxon>Arthropoda</taxon>
        <taxon>Hexapoda</taxon>
        <taxon>Collembola</taxon>
        <taxon>Entomobryomorpha</taxon>
        <taxon>Entomobryoidea</taxon>
        <taxon>Orchesellidae</taxon>
        <taxon>Orchesellinae</taxon>
        <taxon>Orchesella</taxon>
    </lineage>
</organism>
<dbReference type="Gene3D" id="2.40.320.10">
    <property type="entry name" value="Hypothetical Protein Pfu-838710-001"/>
    <property type="match status" value="1"/>
</dbReference>
<evidence type="ECO:0000256" key="1">
    <source>
        <dbReference type="SAM" id="MobiDB-lite"/>
    </source>
</evidence>
<dbReference type="InterPro" id="IPR033469">
    <property type="entry name" value="CYTH-like_dom_sf"/>
</dbReference>
<name>A0ABP1QGD0_9HEXA</name>
<dbReference type="InterPro" id="IPR038727">
    <property type="entry name" value="NadR/Ttd14_AAA_dom"/>
</dbReference>